<keyword evidence="5" id="KW-0119">Carbohydrate metabolism</keyword>
<dbReference type="Gene3D" id="1.10.150.240">
    <property type="entry name" value="Putative phosphatase, domain 2"/>
    <property type="match status" value="1"/>
</dbReference>
<dbReference type="InterPro" id="IPR051600">
    <property type="entry name" value="Beta-PGM-like"/>
</dbReference>
<dbReference type="AlphaFoldDB" id="A0A854WBT4"/>
<dbReference type="EMBL" id="NSGR01000010">
    <property type="protein sequence ID" value="PCH10737.1"/>
    <property type="molecule type" value="Genomic_DNA"/>
</dbReference>
<gene>
    <name evidence="6" type="ORF">A9Y57_02027</name>
</gene>
<dbReference type="SUPFAM" id="SSF56784">
    <property type="entry name" value="HAD-like"/>
    <property type="match status" value="1"/>
</dbReference>
<dbReference type="InterPro" id="IPR023198">
    <property type="entry name" value="PGP-like_dom2"/>
</dbReference>
<dbReference type="SFLD" id="SFLDS00003">
    <property type="entry name" value="Haloacid_Dehalogenase"/>
    <property type="match status" value="1"/>
</dbReference>
<dbReference type="GO" id="GO:0003824">
    <property type="term" value="F:catalytic activity"/>
    <property type="evidence" value="ECO:0007669"/>
    <property type="project" value="UniProtKB-ARBA"/>
</dbReference>
<keyword evidence="4" id="KW-0460">Magnesium</keyword>
<dbReference type="Pfam" id="PF13419">
    <property type="entry name" value="HAD_2"/>
    <property type="match status" value="1"/>
</dbReference>
<name>A0A854WBT4_9STRE</name>
<dbReference type="NCBIfam" id="TIGR01509">
    <property type="entry name" value="HAD-SF-IA-v3"/>
    <property type="match status" value="1"/>
</dbReference>
<dbReference type="SFLD" id="SFLDG01129">
    <property type="entry name" value="C1.5:_HAD__Beta-PGM__Phosphata"/>
    <property type="match status" value="1"/>
</dbReference>
<evidence type="ECO:0000256" key="5">
    <source>
        <dbReference type="ARBA" id="ARBA00023277"/>
    </source>
</evidence>
<evidence type="ECO:0000256" key="2">
    <source>
        <dbReference type="ARBA" id="ARBA00006171"/>
    </source>
</evidence>
<evidence type="ECO:0000256" key="1">
    <source>
        <dbReference type="ARBA" id="ARBA00001946"/>
    </source>
</evidence>
<protein>
    <submittedName>
        <fullName evidence="6">Phosphorylated carbohydrates phosphatase</fullName>
    </submittedName>
</protein>
<dbReference type="Proteomes" id="UP000217465">
    <property type="component" value="Unassembled WGS sequence"/>
</dbReference>
<comment type="caution">
    <text evidence="6">The sequence shown here is derived from an EMBL/GenBank/DDBJ whole genome shotgun (WGS) entry which is preliminary data.</text>
</comment>
<proteinExistence type="inferred from homology"/>
<evidence type="ECO:0000256" key="4">
    <source>
        <dbReference type="ARBA" id="ARBA00022842"/>
    </source>
</evidence>
<dbReference type="InterPro" id="IPR036412">
    <property type="entry name" value="HAD-like_sf"/>
</dbReference>
<dbReference type="InterPro" id="IPR006439">
    <property type="entry name" value="HAD-SF_hydro_IA"/>
</dbReference>
<evidence type="ECO:0000256" key="3">
    <source>
        <dbReference type="ARBA" id="ARBA00022723"/>
    </source>
</evidence>
<comment type="cofactor">
    <cofactor evidence="1">
        <name>Mg(2+)</name>
        <dbReference type="ChEBI" id="CHEBI:18420"/>
    </cofactor>
</comment>
<dbReference type="Gene3D" id="3.40.50.1000">
    <property type="entry name" value="HAD superfamily/HAD-like"/>
    <property type="match status" value="1"/>
</dbReference>
<dbReference type="PANTHER" id="PTHR46193:SF18">
    <property type="entry name" value="HEXITOL PHOSPHATASE B"/>
    <property type="match status" value="1"/>
</dbReference>
<dbReference type="InterPro" id="IPR023214">
    <property type="entry name" value="HAD_sf"/>
</dbReference>
<organism evidence="6 7">
    <name type="scientific">Streptococcus parauberis</name>
    <dbReference type="NCBI Taxonomy" id="1348"/>
    <lineage>
        <taxon>Bacteria</taxon>
        <taxon>Bacillati</taxon>
        <taxon>Bacillota</taxon>
        <taxon>Bacilli</taxon>
        <taxon>Lactobacillales</taxon>
        <taxon>Streptococcaceae</taxon>
        <taxon>Streptococcus</taxon>
    </lineage>
</organism>
<evidence type="ECO:0000313" key="7">
    <source>
        <dbReference type="Proteomes" id="UP000217465"/>
    </source>
</evidence>
<reference evidence="6 7" key="1">
    <citation type="submission" date="2016-06" db="EMBL/GenBank/DDBJ databases">
        <authorList>
            <person name="Haines A.N."/>
            <person name="Council K.R."/>
        </authorList>
    </citation>
    <scope>NUCLEOTIDE SEQUENCE [LARGE SCALE GENOMIC DNA]</scope>
    <source>
        <strain evidence="6 7">SP158-29</strain>
    </source>
</reference>
<sequence>MVDINKIKLIIFDMDGLFLDSESVYAIGWQKALDYYQIKVGDNFVSSLKGQGARDNDKAIYDLCGNMSLVKKIRQYRTDYFLDELRKGNVKLSFFALEIANYLKQRGFLIALASSSFKETVDTLLSTHNLLNFFDFKVTGSDVKSVKPSPEIYNKTLEVAGCFPSEAMAFEDSLYGIIAAEAAGIEVCHIGESNEKVKEISFASYSNLKEAYHSIFEGEK</sequence>
<dbReference type="PRINTS" id="PR00413">
    <property type="entry name" value="HADHALOGNASE"/>
</dbReference>
<dbReference type="InterPro" id="IPR041492">
    <property type="entry name" value="HAD_2"/>
</dbReference>
<evidence type="ECO:0000313" key="6">
    <source>
        <dbReference type="EMBL" id="PCH10737.1"/>
    </source>
</evidence>
<dbReference type="GO" id="GO:0046872">
    <property type="term" value="F:metal ion binding"/>
    <property type="evidence" value="ECO:0007669"/>
    <property type="project" value="UniProtKB-KW"/>
</dbReference>
<accession>A0A854WBT4</accession>
<comment type="similarity">
    <text evidence="2">Belongs to the HAD-like hydrolase superfamily. CbbY/CbbZ/Gph/YieH family.</text>
</comment>
<dbReference type="PANTHER" id="PTHR46193">
    <property type="entry name" value="6-PHOSPHOGLUCONATE PHOSPHATASE"/>
    <property type="match status" value="1"/>
</dbReference>
<keyword evidence="3" id="KW-0479">Metal-binding</keyword>